<keyword evidence="2" id="KW-1185">Reference proteome</keyword>
<reference evidence="2" key="1">
    <citation type="submission" date="2016-04" db="EMBL/GenBank/DDBJ databases">
        <title>Cephalotus genome sequencing.</title>
        <authorList>
            <person name="Fukushima K."/>
            <person name="Hasebe M."/>
            <person name="Fang X."/>
        </authorList>
    </citation>
    <scope>NUCLEOTIDE SEQUENCE [LARGE SCALE GENOMIC DNA]</scope>
    <source>
        <strain evidence="2">cv. St1</strain>
    </source>
</reference>
<dbReference type="OrthoDB" id="1436782at2759"/>
<dbReference type="InterPro" id="IPR021109">
    <property type="entry name" value="Peptidase_aspartic_dom_sf"/>
</dbReference>
<evidence type="ECO:0000313" key="2">
    <source>
        <dbReference type="Proteomes" id="UP000187406"/>
    </source>
</evidence>
<dbReference type="Gene3D" id="2.40.70.10">
    <property type="entry name" value="Acid Proteases"/>
    <property type="match status" value="1"/>
</dbReference>
<evidence type="ECO:0000313" key="1">
    <source>
        <dbReference type="EMBL" id="GAV75254.1"/>
    </source>
</evidence>
<proteinExistence type="predicted"/>
<sequence>MTYLLDVSTHAGESMCVDSVYKCYEISMAGILLYTDLIVLPIRDSDVILGMDWLSAHHARIDCYNKIVDFCLPDGTTFQFTRDKGFLTPIISSTRAARYLEKGCEVYLA</sequence>
<accession>A0A1Q3C4Y5</accession>
<dbReference type="InParanoid" id="A0A1Q3C4Y5"/>
<dbReference type="Proteomes" id="UP000187406">
    <property type="component" value="Unassembled WGS sequence"/>
</dbReference>
<dbReference type="AlphaFoldDB" id="A0A1Q3C4Y5"/>
<name>A0A1Q3C4Y5_CEPFO</name>
<protein>
    <submittedName>
        <fullName evidence="1">RVP_2 domain-containing protein</fullName>
    </submittedName>
</protein>
<gene>
    <name evidence="1" type="ORF">CFOL_v3_18733</name>
</gene>
<dbReference type="EMBL" id="BDDD01001337">
    <property type="protein sequence ID" value="GAV75254.1"/>
    <property type="molecule type" value="Genomic_DNA"/>
</dbReference>
<dbReference type="Pfam" id="PF08284">
    <property type="entry name" value="RVP_2"/>
    <property type="match status" value="1"/>
</dbReference>
<comment type="caution">
    <text evidence="1">The sequence shown here is derived from an EMBL/GenBank/DDBJ whole genome shotgun (WGS) entry which is preliminary data.</text>
</comment>
<organism evidence="1 2">
    <name type="scientific">Cephalotus follicularis</name>
    <name type="common">Albany pitcher plant</name>
    <dbReference type="NCBI Taxonomy" id="3775"/>
    <lineage>
        <taxon>Eukaryota</taxon>
        <taxon>Viridiplantae</taxon>
        <taxon>Streptophyta</taxon>
        <taxon>Embryophyta</taxon>
        <taxon>Tracheophyta</taxon>
        <taxon>Spermatophyta</taxon>
        <taxon>Magnoliopsida</taxon>
        <taxon>eudicotyledons</taxon>
        <taxon>Gunneridae</taxon>
        <taxon>Pentapetalae</taxon>
        <taxon>rosids</taxon>
        <taxon>fabids</taxon>
        <taxon>Oxalidales</taxon>
        <taxon>Cephalotaceae</taxon>
        <taxon>Cephalotus</taxon>
    </lineage>
</organism>